<dbReference type="RefSeq" id="WP_289217290.1">
    <property type="nucleotide sequence ID" value="NZ_JAPVRC010000016.1"/>
</dbReference>
<dbReference type="EMBL" id="JBHTBY010000010">
    <property type="protein sequence ID" value="MFC7321569.1"/>
    <property type="molecule type" value="Genomic_DNA"/>
</dbReference>
<dbReference type="InterPro" id="IPR052022">
    <property type="entry name" value="26kDa_periplasmic_antigen"/>
</dbReference>
<dbReference type="PANTHER" id="PTHR34387:SF1">
    <property type="entry name" value="PERIPLASMIC IMMUNOGENIC PROTEIN"/>
    <property type="match status" value="1"/>
</dbReference>
<gene>
    <name evidence="1" type="ORF">ACFQMN_11855</name>
</gene>
<dbReference type="Gene3D" id="3.30.110.170">
    <property type="entry name" value="Protein of unknown function (DUF541), domain 1"/>
    <property type="match status" value="1"/>
</dbReference>
<name>A0ABW2K5Z8_9BACI</name>
<evidence type="ECO:0000313" key="2">
    <source>
        <dbReference type="Proteomes" id="UP001596494"/>
    </source>
</evidence>
<keyword evidence="2" id="KW-1185">Reference proteome</keyword>
<protein>
    <submittedName>
        <fullName evidence="1">SIMPL domain-containing protein</fullName>
    </submittedName>
</protein>
<dbReference type="Pfam" id="PF04402">
    <property type="entry name" value="SIMPL"/>
    <property type="match status" value="1"/>
</dbReference>
<comment type="caution">
    <text evidence="1">The sequence shown here is derived from an EMBL/GenBank/DDBJ whole genome shotgun (WGS) entry which is preliminary data.</text>
</comment>
<dbReference type="InterPro" id="IPR007497">
    <property type="entry name" value="SIMPL/DUF541"/>
</dbReference>
<organism evidence="1 2">
    <name type="scientific">Halobacillus campisalis</name>
    <dbReference type="NCBI Taxonomy" id="435909"/>
    <lineage>
        <taxon>Bacteria</taxon>
        <taxon>Bacillati</taxon>
        <taxon>Bacillota</taxon>
        <taxon>Bacilli</taxon>
        <taxon>Bacillales</taxon>
        <taxon>Bacillaceae</taxon>
        <taxon>Halobacillus</taxon>
    </lineage>
</organism>
<accession>A0ABW2K5Z8</accession>
<dbReference type="Proteomes" id="UP001596494">
    <property type="component" value="Unassembled WGS sequence"/>
</dbReference>
<dbReference type="Gene3D" id="3.30.70.2970">
    <property type="entry name" value="Protein of unknown function (DUF541), domain 2"/>
    <property type="match status" value="1"/>
</dbReference>
<reference evidence="2" key="1">
    <citation type="journal article" date="2019" name="Int. J. Syst. Evol. Microbiol.">
        <title>The Global Catalogue of Microorganisms (GCM) 10K type strain sequencing project: providing services to taxonomists for standard genome sequencing and annotation.</title>
        <authorList>
            <consortium name="The Broad Institute Genomics Platform"/>
            <consortium name="The Broad Institute Genome Sequencing Center for Infectious Disease"/>
            <person name="Wu L."/>
            <person name="Ma J."/>
        </authorList>
    </citation>
    <scope>NUCLEOTIDE SEQUENCE [LARGE SCALE GENOMIC DNA]</scope>
    <source>
        <strain evidence="2">CCUG 73951</strain>
    </source>
</reference>
<proteinExistence type="predicted"/>
<evidence type="ECO:0000313" key="1">
    <source>
        <dbReference type="EMBL" id="MFC7321569.1"/>
    </source>
</evidence>
<dbReference type="PANTHER" id="PTHR34387">
    <property type="entry name" value="SLR1258 PROTEIN"/>
    <property type="match status" value="1"/>
</dbReference>
<sequence>MPAYDMHEVIERKGSMYPQTKAMQHRLMTVSGSGKVAAQPNVVNIQLGVVTEGQSLTQVQEENARVMERVIGSIVNLGVQRGSIQTADYSILPQYNYDSGSQVFQGYQVNHMISVTSEDIRLAGEIIDTAVQNGANQVIGVQFSIKQSEMLYQQSLSIALRDAYMKARSMAQTMGLTLDPAPVKVLERMPGGAFPLARGEAFATVTPIEPGQLEIEAFVEVQFQFYA</sequence>